<dbReference type="Proteomes" id="UP001163223">
    <property type="component" value="Chromosome"/>
</dbReference>
<evidence type="ECO:0000313" key="1">
    <source>
        <dbReference type="EMBL" id="WAJ27142.1"/>
    </source>
</evidence>
<proteinExistence type="predicted"/>
<reference evidence="1" key="1">
    <citation type="submission" date="2022-11" db="EMBL/GenBank/DDBJ databases">
        <title>beta-Carotene-producing bacterium, Jeongeuplla avenae sp. nov., alleviates the salt stress of Arabidopsis seedlings.</title>
        <authorList>
            <person name="Jiang L."/>
            <person name="Lee J."/>
        </authorList>
    </citation>
    <scope>NUCLEOTIDE SEQUENCE</scope>
    <source>
        <strain evidence="1">DY_R2A_6</strain>
    </source>
</reference>
<accession>A0ACD4NJZ3</accession>
<gene>
    <name evidence="1" type="ORF">OXU80_20130</name>
</gene>
<dbReference type="EMBL" id="CP113520">
    <property type="protein sequence ID" value="WAJ27142.1"/>
    <property type="molecule type" value="Genomic_DNA"/>
</dbReference>
<organism evidence="1 2">
    <name type="scientific">Antarcticirhabdus aurantiaca</name>
    <dbReference type="NCBI Taxonomy" id="2606717"/>
    <lineage>
        <taxon>Bacteria</taxon>
        <taxon>Pseudomonadati</taxon>
        <taxon>Pseudomonadota</taxon>
        <taxon>Alphaproteobacteria</taxon>
        <taxon>Hyphomicrobiales</taxon>
        <taxon>Aurantimonadaceae</taxon>
        <taxon>Antarcticirhabdus</taxon>
    </lineage>
</organism>
<name>A0ACD4NJZ3_9HYPH</name>
<protein>
    <submittedName>
        <fullName evidence="1">Uncharacterized protein</fullName>
    </submittedName>
</protein>
<sequence length="210" mass="22650">MPALNPSTDKLVTSSTGNLKDALPLDMRDFEARVLKDMGLAEIEIGNTAPSDRSKLWYHRDVRTLKRFDPTQGNWFGLTSNQAALHLINRVVKGAATDISLETGDLFVFWDVSLQEAKVITRDSLMAALGAVRSVTTSEGIQGGGTLGANRELKLDINGLTAKPAPKSADLVAIYSAADGAHRKATVDQIAASITLSDYLHSEMFFLGSM</sequence>
<keyword evidence="2" id="KW-1185">Reference proteome</keyword>
<evidence type="ECO:0000313" key="2">
    <source>
        <dbReference type="Proteomes" id="UP001163223"/>
    </source>
</evidence>